<evidence type="ECO:0000256" key="9">
    <source>
        <dbReference type="ARBA" id="ARBA00023180"/>
    </source>
</evidence>
<dbReference type="Proteomes" id="UP000228934">
    <property type="component" value="Unassembled WGS sequence"/>
</dbReference>
<dbReference type="Pfam" id="PF00001">
    <property type="entry name" value="7tm_1"/>
    <property type="match status" value="1"/>
</dbReference>
<evidence type="ECO:0000313" key="15">
    <source>
        <dbReference type="Proteomes" id="UP000228934"/>
    </source>
</evidence>
<dbReference type="AlphaFoldDB" id="A0A2G9RDH8"/>
<dbReference type="PANTHER" id="PTHR24241">
    <property type="entry name" value="NEUROPEPTIDE RECEPTOR-RELATED G-PROTEIN COUPLED RECEPTOR"/>
    <property type="match status" value="1"/>
</dbReference>
<keyword evidence="10 11" id="KW-0807">Transducer</keyword>
<dbReference type="OrthoDB" id="6435638at2759"/>
<keyword evidence="9 11" id="KW-0325">Glycoprotein</keyword>
<evidence type="ECO:0000256" key="1">
    <source>
        <dbReference type="ARBA" id="ARBA00004651"/>
    </source>
</evidence>
<keyword evidence="5 11" id="KW-0297">G-protein coupled receptor</keyword>
<dbReference type="InterPro" id="IPR001224">
    <property type="entry name" value="Vprs_V1A_rcpt"/>
</dbReference>
<feature type="transmembrane region" description="Helical" evidence="11">
    <location>
        <begin position="176"/>
        <end position="197"/>
    </location>
</feature>
<comment type="subcellular location">
    <subcellularLocation>
        <location evidence="1 11">Cell membrane</location>
        <topology evidence="1 11">Multi-pass membrane protein</topology>
    </subcellularLocation>
</comment>
<gene>
    <name evidence="14" type="ORF">AB205_0080810</name>
</gene>
<dbReference type="PRINTS" id="PR00237">
    <property type="entry name" value="GPCRRHODOPSN"/>
</dbReference>
<evidence type="ECO:0000256" key="6">
    <source>
        <dbReference type="ARBA" id="ARBA00023136"/>
    </source>
</evidence>
<evidence type="ECO:0000256" key="10">
    <source>
        <dbReference type="ARBA" id="ARBA00023224"/>
    </source>
</evidence>
<evidence type="ECO:0000256" key="3">
    <source>
        <dbReference type="ARBA" id="ARBA00022692"/>
    </source>
</evidence>
<evidence type="ECO:0000256" key="2">
    <source>
        <dbReference type="ARBA" id="ARBA00022475"/>
    </source>
</evidence>
<dbReference type="InterPro" id="IPR001817">
    <property type="entry name" value="Vasoprsn_rcpt"/>
</dbReference>
<dbReference type="PROSITE" id="PS00237">
    <property type="entry name" value="G_PROTEIN_RECEP_F1_1"/>
    <property type="match status" value="1"/>
</dbReference>
<comment type="similarity">
    <text evidence="11">Belongs to the G-protein coupled receptor 1 family. Vasopressin/oxytocin receptor subfamily.</text>
</comment>
<keyword evidence="15" id="KW-1185">Reference proteome</keyword>
<keyword evidence="8 11" id="KW-0675">Receptor</keyword>
<dbReference type="SMART" id="SM01164">
    <property type="entry name" value="DUF1856"/>
    <property type="match status" value="1"/>
</dbReference>
<dbReference type="PRINTS" id="PR00896">
    <property type="entry name" value="VASOPRESSINR"/>
</dbReference>
<feature type="region of interest" description="Disordered" evidence="12">
    <location>
        <begin position="474"/>
        <end position="510"/>
    </location>
</feature>
<dbReference type="GO" id="GO:0001992">
    <property type="term" value="P:regulation of systemic arterial blood pressure by vasopressin"/>
    <property type="evidence" value="ECO:0007669"/>
    <property type="project" value="TreeGrafter"/>
</dbReference>
<accession>A0A2G9RDH8</accession>
<keyword evidence="3 11" id="KW-0812">Transmembrane</keyword>
<dbReference type="GO" id="GO:0032870">
    <property type="term" value="P:cellular response to hormone stimulus"/>
    <property type="evidence" value="ECO:0007669"/>
    <property type="project" value="TreeGrafter"/>
</dbReference>
<evidence type="ECO:0000256" key="4">
    <source>
        <dbReference type="ARBA" id="ARBA00022989"/>
    </source>
</evidence>
<dbReference type="PROSITE" id="PS50262">
    <property type="entry name" value="G_PROTEIN_RECEP_F1_2"/>
    <property type="match status" value="1"/>
</dbReference>
<dbReference type="GO" id="GO:0005886">
    <property type="term" value="C:plasma membrane"/>
    <property type="evidence" value="ECO:0007669"/>
    <property type="project" value="UniProtKB-SubCell"/>
</dbReference>
<feature type="transmembrane region" description="Helical" evidence="11">
    <location>
        <begin position="63"/>
        <end position="84"/>
    </location>
</feature>
<evidence type="ECO:0000313" key="14">
    <source>
        <dbReference type="EMBL" id="PIO25927.1"/>
    </source>
</evidence>
<proteinExistence type="inferred from homology"/>
<keyword evidence="6 11" id="KW-0472">Membrane</keyword>
<evidence type="ECO:0000256" key="5">
    <source>
        <dbReference type="ARBA" id="ARBA00023040"/>
    </source>
</evidence>
<dbReference type="InterPro" id="IPR000276">
    <property type="entry name" value="GPCR_Rhodpsn"/>
</dbReference>
<keyword evidence="7" id="KW-1015">Disulfide bond</keyword>
<dbReference type="GO" id="GO:0045907">
    <property type="term" value="P:positive regulation of vasoconstriction"/>
    <property type="evidence" value="ECO:0007669"/>
    <property type="project" value="TreeGrafter"/>
</dbReference>
<evidence type="ECO:0000256" key="7">
    <source>
        <dbReference type="ARBA" id="ARBA00023157"/>
    </source>
</evidence>
<evidence type="ECO:0000259" key="13">
    <source>
        <dbReference type="PROSITE" id="PS50262"/>
    </source>
</evidence>
<feature type="transmembrane region" description="Helical" evidence="11">
    <location>
        <begin position="293"/>
        <end position="315"/>
    </location>
</feature>
<dbReference type="InterPro" id="IPR017452">
    <property type="entry name" value="GPCR_Rhodpsn_7TM"/>
</dbReference>
<feature type="transmembrane region" description="Helical" evidence="11">
    <location>
        <begin position="222"/>
        <end position="250"/>
    </location>
</feature>
<organism evidence="14 15">
    <name type="scientific">Aquarana catesbeiana</name>
    <name type="common">American bullfrog</name>
    <name type="synonym">Rana catesbeiana</name>
    <dbReference type="NCBI Taxonomy" id="8400"/>
    <lineage>
        <taxon>Eukaryota</taxon>
        <taxon>Metazoa</taxon>
        <taxon>Chordata</taxon>
        <taxon>Craniata</taxon>
        <taxon>Vertebrata</taxon>
        <taxon>Euteleostomi</taxon>
        <taxon>Amphibia</taxon>
        <taxon>Batrachia</taxon>
        <taxon>Anura</taxon>
        <taxon>Neobatrachia</taxon>
        <taxon>Ranoidea</taxon>
        <taxon>Ranidae</taxon>
        <taxon>Aquarana</taxon>
    </lineage>
</organism>
<reference evidence="15" key="1">
    <citation type="journal article" date="2017" name="Nat. Commun.">
        <title>The North American bullfrog draft genome provides insight into hormonal regulation of long noncoding RNA.</title>
        <authorList>
            <person name="Hammond S.A."/>
            <person name="Warren R.L."/>
            <person name="Vandervalk B.P."/>
            <person name="Kucuk E."/>
            <person name="Khan H."/>
            <person name="Gibb E.A."/>
            <person name="Pandoh P."/>
            <person name="Kirk H."/>
            <person name="Zhao Y."/>
            <person name="Jones M."/>
            <person name="Mungall A.J."/>
            <person name="Coope R."/>
            <person name="Pleasance S."/>
            <person name="Moore R.A."/>
            <person name="Holt R.A."/>
            <person name="Round J.M."/>
            <person name="Ohora S."/>
            <person name="Walle B.V."/>
            <person name="Veldhoen N."/>
            <person name="Helbing C.C."/>
            <person name="Birol I."/>
        </authorList>
    </citation>
    <scope>NUCLEOTIDE SEQUENCE [LARGE SCALE GENOMIC DNA]</scope>
</reference>
<dbReference type="Pfam" id="PF08983">
    <property type="entry name" value="V1R_C"/>
    <property type="match status" value="1"/>
</dbReference>
<dbReference type="PANTHER" id="PTHR24241:SF17">
    <property type="entry name" value="VASOPRESSIN V1A RECEPTOR"/>
    <property type="match status" value="1"/>
</dbReference>
<dbReference type="GO" id="GO:0005000">
    <property type="term" value="F:vasopressin receptor activity"/>
    <property type="evidence" value="ECO:0007669"/>
    <property type="project" value="InterPro"/>
</dbReference>
<dbReference type="SUPFAM" id="SSF81321">
    <property type="entry name" value="Family A G protein-coupled receptor-like"/>
    <property type="match status" value="2"/>
</dbReference>
<feature type="compositionally biased region" description="Polar residues" evidence="12">
    <location>
        <begin position="483"/>
        <end position="500"/>
    </location>
</feature>
<keyword evidence="2" id="KW-1003">Cell membrane</keyword>
<comment type="caution">
    <text evidence="11">Lacks conserved residue(s) required for the propagation of feature annotation.</text>
</comment>
<dbReference type="Gene3D" id="1.20.1070.10">
    <property type="entry name" value="Rhodopsin 7-helix transmembrane proteins"/>
    <property type="match status" value="2"/>
</dbReference>
<feature type="domain" description="G-protein coupled receptors family 1 profile" evidence="13">
    <location>
        <begin position="76"/>
        <end position="448"/>
    </location>
</feature>
<evidence type="ECO:0000256" key="11">
    <source>
        <dbReference type="RuleBase" id="RU046427"/>
    </source>
</evidence>
<dbReference type="PRINTS" id="PR00752">
    <property type="entry name" value="VASOPRSNV1AR"/>
</dbReference>
<name>A0A2G9RDH8_AQUCT</name>
<evidence type="ECO:0000256" key="12">
    <source>
        <dbReference type="SAM" id="MobiDB-lite"/>
    </source>
</evidence>
<dbReference type="EMBL" id="KV950301">
    <property type="protein sequence ID" value="PIO25927.1"/>
    <property type="molecule type" value="Genomic_DNA"/>
</dbReference>
<dbReference type="GO" id="GO:0042277">
    <property type="term" value="F:peptide binding"/>
    <property type="evidence" value="ECO:0007669"/>
    <property type="project" value="TreeGrafter"/>
</dbReference>
<feature type="transmembrane region" description="Helical" evidence="11">
    <location>
        <begin position="134"/>
        <end position="155"/>
    </location>
</feature>
<keyword evidence="4 11" id="KW-1133">Transmembrane helix</keyword>
<evidence type="ECO:0000256" key="8">
    <source>
        <dbReference type="ARBA" id="ARBA00023170"/>
    </source>
</evidence>
<sequence>MGFSKLGSSGQELSLGNGSTLDNATSETPFLFLSVSPNESSIVKSMNSSDLLNRDEELAKIEIAVLAVIFVAAVLGNCSVLLGLYKSKKKMSRMHLFIKHLSLADLVVAFFQVLPQLCWEITYRFYGPDFLCRIIKHLQVFGMFASAYMLVVMTADRYIAICHPLKTLHQPTKRSYLMIGSAWIISFILSTPQYGIFYLKDLGDGVYDCWADFISPKGLKAYITWITISIFVVPVIILLTCYGFICYNIWRNIKCKTKRGETDRKRSNGLLSTSVSSVRTISRAKIRTVKMTFVIVTAYIICWTPYFTIQMWSVYADNTNWIVFRRYSVYALLPTPCRMRTEETGRWCHFFNYCTMTSGSRTHVIVAPANHSAGAANLEVTPVEDVRAVLGGLTPIQGIVLNFCGFDNITQKAMLLPCCIAVFKNENTVVTVSALLASLNSCCNPWIYMFFSGHLLQDFILSVLCCSRFKHNLSKEDSDSSTRRQTSFTRIQTRSPTHSTDTWKDSPKSSRSIKFLPLQI</sequence>
<protein>
    <recommendedName>
        <fullName evidence="13">G-protein coupled receptors family 1 profile domain-containing protein</fullName>
    </recommendedName>
</protein>
<dbReference type="InterPro" id="IPR015076">
    <property type="entry name" value="V1R_C"/>
</dbReference>